<dbReference type="EMBL" id="JADKIO010000005">
    <property type="protein sequence ID" value="MBK9796009.1"/>
    <property type="molecule type" value="Genomic_DNA"/>
</dbReference>
<organism evidence="3 4">
    <name type="scientific">Candidatus Geothrix skivensis</name>
    <dbReference type="NCBI Taxonomy" id="2954439"/>
    <lineage>
        <taxon>Bacteria</taxon>
        <taxon>Pseudomonadati</taxon>
        <taxon>Acidobacteriota</taxon>
        <taxon>Holophagae</taxon>
        <taxon>Holophagales</taxon>
        <taxon>Holophagaceae</taxon>
        <taxon>Geothrix</taxon>
    </lineage>
</organism>
<comment type="caution">
    <text evidence="3">The sequence shown here is derived from an EMBL/GenBank/DDBJ whole genome shotgun (WGS) entry which is preliminary data.</text>
</comment>
<accession>A0A9D7XKW1</accession>
<reference evidence="3" key="1">
    <citation type="submission" date="2020-10" db="EMBL/GenBank/DDBJ databases">
        <title>Connecting structure to function with the recovery of over 1000 high-quality activated sludge metagenome-assembled genomes encoding full-length rRNA genes using long-read sequencing.</title>
        <authorList>
            <person name="Singleton C.M."/>
            <person name="Petriglieri F."/>
            <person name="Kristensen J.M."/>
            <person name="Kirkegaard R.H."/>
            <person name="Michaelsen T.Y."/>
            <person name="Andersen M.H."/>
            <person name="Karst S.M."/>
            <person name="Dueholm M.S."/>
            <person name="Nielsen P.H."/>
            <person name="Albertsen M."/>
        </authorList>
    </citation>
    <scope>NUCLEOTIDE SEQUENCE</scope>
    <source>
        <strain evidence="3">Skiv_18-Q3-R9-52_MAXAC.067</strain>
    </source>
</reference>
<evidence type="ECO:0000259" key="2">
    <source>
        <dbReference type="Pfam" id="PF14332"/>
    </source>
</evidence>
<dbReference type="PANTHER" id="PTHR36304">
    <property type="entry name" value="DOMAIN GTPASE-ACTIVATING PROTEIN, PUTATIVE-RELATED-RELATED"/>
    <property type="match status" value="1"/>
</dbReference>
<gene>
    <name evidence="3" type="ORF">IPP58_05850</name>
</gene>
<dbReference type="InterPro" id="IPR025497">
    <property type="entry name" value="PatA-like_N"/>
</dbReference>
<dbReference type="SUPFAM" id="SSF160246">
    <property type="entry name" value="EspE N-terminal domain-like"/>
    <property type="match status" value="1"/>
</dbReference>
<dbReference type="Proteomes" id="UP000886657">
    <property type="component" value="Unassembled WGS sequence"/>
</dbReference>
<dbReference type="Pfam" id="PF14332">
    <property type="entry name" value="DUF4388"/>
    <property type="match status" value="1"/>
</dbReference>
<dbReference type="AlphaFoldDB" id="A0A9D7XKW1"/>
<dbReference type="InterPro" id="IPR037257">
    <property type="entry name" value="T2SS_E_N_sf"/>
</dbReference>
<proteinExistence type="predicted"/>
<evidence type="ECO:0000256" key="1">
    <source>
        <dbReference type="SAM" id="MobiDB-lite"/>
    </source>
</evidence>
<feature type="region of interest" description="Disordered" evidence="1">
    <location>
        <begin position="354"/>
        <end position="389"/>
    </location>
</feature>
<feature type="domain" description="PatA-like N-terminal" evidence="2">
    <location>
        <begin position="4"/>
        <end position="161"/>
    </location>
</feature>
<evidence type="ECO:0000313" key="3">
    <source>
        <dbReference type="EMBL" id="MBK9796009.1"/>
    </source>
</evidence>
<feature type="compositionally biased region" description="Pro residues" evidence="1">
    <location>
        <begin position="373"/>
        <end position="383"/>
    </location>
</feature>
<evidence type="ECO:0000313" key="4">
    <source>
        <dbReference type="Proteomes" id="UP000886657"/>
    </source>
</evidence>
<dbReference type="PANTHER" id="PTHR36304:SF4">
    <property type="entry name" value="DUF4388 DOMAIN-CONTAINING PROTEIN"/>
    <property type="match status" value="1"/>
</dbReference>
<name>A0A9D7XKW1_9BACT</name>
<protein>
    <submittedName>
        <fullName evidence="3">DUF4388 domain-containing protein</fullName>
    </submittedName>
</protein>
<sequence>MALEGSLRDFDLFSLFNMIKIQGKNGTLVLSQGQEFVKVFFENGEIVGCDSNQVRMEDRLGTMLVRLGRLTGEELLGMVRVQRQTLKRMGTLLLESGKVTPSDLQDALFSQATSILHRTFRWVEGDYRFDSMLPPDLDRDHFVPIPVDTVLMEAARIQDEWPEVERRLPDMEIPLGRSVRAQGLHLDIDRDVSSVLDGKGHMHHGSSGLSHEQEMVLSYFDHAQCIKDAVQVSRYEELDTCKAIADLIEAGLLEPITGEAPKVLRPWVMDGPSSLAPREWDPSPLLWPLVALAFALPLLTYVPHHRGSMNMGLASLQPVDVREVPEGPTRLRQAWALRMASPKDGGVLLARSLGRPLKGSNPVPDLTRFPDPMAKPDPAPSTPAPTARK</sequence>